<accession>A0A830HCS0</accession>
<reference evidence="3" key="1">
    <citation type="submission" date="2020-10" db="EMBL/GenBank/DDBJ databases">
        <title>Unveiling of a novel bifunctional photoreceptor, Dualchrome1, isolated from a cosmopolitan green alga.</title>
        <authorList>
            <person name="Suzuki S."/>
            <person name="Kawachi M."/>
        </authorList>
    </citation>
    <scope>NUCLEOTIDE SEQUENCE</scope>
    <source>
        <strain evidence="3">NIES 2893</strain>
    </source>
</reference>
<feature type="compositionally biased region" description="Basic and acidic residues" evidence="1">
    <location>
        <begin position="21"/>
        <end position="30"/>
    </location>
</feature>
<dbReference type="Gene3D" id="3.40.50.150">
    <property type="entry name" value="Vaccinia Virus protein VP39"/>
    <property type="match status" value="1"/>
</dbReference>
<dbReference type="InterPro" id="IPR029063">
    <property type="entry name" value="SAM-dependent_MTases_sf"/>
</dbReference>
<gene>
    <name evidence="3" type="ORF">PPROV_000163200</name>
</gene>
<evidence type="ECO:0000256" key="1">
    <source>
        <dbReference type="SAM" id="MobiDB-lite"/>
    </source>
</evidence>
<feature type="region of interest" description="Disordered" evidence="1">
    <location>
        <begin position="1"/>
        <end position="51"/>
    </location>
</feature>
<keyword evidence="4" id="KW-1185">Reference proteome</keyword>
<sequence length="336" mass="36549">MATRAGSRRAVHVRAQAPQQQHKDSQKKDVVSGSYPPAGTPPPRPLPLKKGERIMTAPVIKKTIEKEVGGQNNTVMIRESGISAAATTKAKRAEEEMTALAQMLNPSPSDRVLVLGLGTLGTRVARDVLRMGASVVAIDTDQNAVNDAKSQGINARFVDAQNLTKKEEYHGQFDSAVATGTMSPWLRSRSVLQGVHSVMRDGSHGKFVGELRGHGDSAALRVALTAAIEEIVGSKLEMPARFLPTATDMSKQLRNQFFHVEMCKLIPDVQQASVGDLRNLYLMPMTTHIEDGELRHKVIQRAVALCEGVLCDSSGTSWHVGTTTVRFMATSRYLME</sequence>
<proteinExistence type="predicted"/>
<dbReference type="Proteomes" id="UP000660262">
    <property type="component" value="Unassembled WGS sequence"/>
</dbReference>
<protein>
    <recommendedName>
        <fullName evidence="2">RCK N-terminal domain-containing protein</fullName>
    </recommendedName>
</protein>
<evidence type="ECO:0000313" key="3">
    <source>
        <dbReference type="EMBL" id="GHP02877.1"/>
    </source>
</evidence>
<dbReference type="EMBL" id="BNJQ01000004">
    <property type="protein sequence ID" value="GHP02877.1"/>
    <property type="molecule type" value="Genomic_DNA"/>
</dbReference>
<comment type="caution">
    <text evidence="3">The sequence shown here is derived from an EMBL/GenBank/DDBJ whole genome shotgun (WGS) entry which is preliminary data.</text>
</comment>
<dbReference type="InterPro" id="IPR003148">
    <property type="entry name" value="RCK_N"/>
</dbReference>
<dbReference type="SUPFAM" id="SSF53335">
    <property type="entry name" value="S-adenosyl-L-methionine-dependent methyltransferases"/>
    <property type="match status" value="1"/>
</dbReference>
<evidence type="ECO:0000259" key="2">
    <source>
        <dbReference type="Pfam" id="PF02254"/>
    </source>
</evidence>
<dbReference type="AlphaFoldDB" id="A0A830HCS0"/>
<feature type="domain" description="RCK N-terminal" evidence="2">
    <location>
        <begin position="112"/>
        <end position="162"/>
    </location>
</feature>
<feature type="compositionally biased region" description="Basic residues" evidence="1">
    <location>
        <begin position="1"/>
        <end position="12"/>
    </location>
</feature>
<evidence type="ECO:0000313" key="4">
    <source>
        <dbReference type="Proteomes" id="UP000660262"/>
    </source>
</evidence>
<name>A0A830HCS0_9CHLO</name>
<organism evidence="3 4">
    <name type="scientific">Pycnococcus provasolii</name>
    <dbReference type="NCBI Taxonomy" id="41880"/>
    <lineage>
        <taxon>Eukaryota</taxon>
        <taxon>Viridiplantae</taxon>
        <taxon>Chlorophyta</taxon>
        <taxon>Pseudoscourfieldiophyceae</taxon>
        <taxon>Pseudoscourfieldiales</taxon>
        <taxon>Pycnococcaceae</taxon>
        <taxon>Pycnococcus</taxon>
    </lineage>
</organism>
<dbReference type="GO" id="GO:0006813">
    <property type="term" value="P:potassium ion transport"/>
    <property type="evidence" value="ECO:0007669"/>
    <property type="project" value="InterPro"/>
</dbReference>
<dbReference type="Pfam" id="PF02254">
    <property type="entry name" value="TrkA_N"/>
    <property type="match status" value="1"/>
</dbReference>